<evidence type="ECO:0000313" key="3">
    <source>
        <dbReference type="Proteomes" id="UP000765507"/>
    </source>
</evidence>
<sequence>GWGDTTTTPPLSMDTCKEGLSRSREEDFLEEEEEEQEDSAQAASSESVLPGSHELFVTLEPIPSTPSQGGLQEYDAGEGTSGANVSTCPLSTQSQRLAQFRRRKIALGTTCLQSLCSPPALIGPS</sequence>
<evidence type="ECO:0000313" key="2">
    <source>
        <dbReference type="EMBL" id="KAG6926339.1"/>
    </source>
</evidence>
<dbReference type="EMBL" id="JAHGAV010000328">
    <property type="protein sequence ID" value="KAG6926339.1"/>
    <property type="molecule type" value="Genomic_DNA"/>
</dbReference>
<name>A0A8T1SBJ2_CHESE</name>
<dbReference type="Proteomes" id="UP000765507">
    <property type="component" value="Unassembled WGS sequence"/>
</dbReference>
<accession>A0A8T1SBJ2</accession>
<feature type="compositionally biased region" description="Basic and acidic residues" evidence="1">
    <location>
        <begin position="15"/>
        <end position="26"/>
    </location>
</feature>
<feature type="compositionally biased region" description="Polar residues" evidence="1">
    <location>
        <begin position="81"/>
        <end position="91"/>
    </location>
</feature>
<feature type="compositionally biased region" description="Polar residues" evidence="1">
    <location>
        <begin position="1"/>
        <end position="10"/>
    </location>
</feature>
<feature type="region of interest" description="Disordered" evidence="1">
    <location>
        <begin position="1"/>
        <end position="91"/>
    </location>
</feature>
<organism evidence="2 3">
    <name type="scientific">Chelydra serpentina</name>
    <name type="common">Snapping turtle</name>
    <name type="synonym">Testudo serpentina</name>
    <dbReference type="NCBI Taxonomy" id="8475"/>
    <lineage>
        <taxon>Eukaryota</taxon>
        <taxon>Metazoa</taxon>
        <taxon>Chordata</taxon>
        <taxon>Craniata</taxon>
        <taxon>Vertebrata</taxon>
        <taxon>Euteleostomi</taxon>
        <taxon>Archelosauria</taxon>
        <taxon>Testudinata</taxon>
        <taxon>Testudines</taxon>
        <taxon>Cryptodira</taxon>
        <taxon>Durocryptodira</taxon>
        <taxon>Americhelydia</taxon>
        <taxon>Chelydroidea</taxon>
        <taxon>Chelydridae</taxon>
        <taxon>Chelydra</taxon>
    </lineage>
</organism>
<keyword evidence="3" id="KW-1185">Reference proteome</keyword>
<evidence type="ECO:0000256" key="1">
    <source>
        <dbReference type="SAM" id="MobiDB-lite"/>
    </source>
</evidence>
<protein>
    <submittedName>
        <fullName evidence="2">Uncharacterized protein</fullName>
    </submittedName>
</protein>
<reference evidence="2 3" key="1">
    <citation type="journal article" date="2020" name="G3 (Bethesda)">
        <title>Draft Genome of the Common Snapping Turtle, Chelydra serpentina, a Model for Phenotypic Plasticity in Reptiles.</title>
        <authorList>
            <person name="Das D."/>
            <person name="Singh S.K."/>
            <person name="Bierstedt J."/>
            <person name="Erickson A."/>
            <person name="Galli G.L.J."/>
            <person name="Crossley D.A. 2nd"/>
            <person name="Rhen T."/>
        </authorList>
    </citation>
    <scope>NUCLEOTIDE SEQUENCE [LARGE SCALE GENOMIC DNA]</scope>
    <source>
        <strain evidence="2">KW</strain>
    </source>
</reference>
<feature type="non-terminal residue" evidence="2">
    <location>
        <position position="125"/>
    </location>
</feature>
<proteinExistence type="predicted"/>
<feature type="compositionally biased region" description="Acidic residues" evidence="1">
    <location>
        <begin position="27"/>
        <end position="38"/>
    </location>
</feature>
<comment type="caution">
    <text evidence="2">The sequence shown here is derived from an EMBL/GenBank/DDBJ whole genome shotgun (WGS) entry which is preliminary data.</text>
</comment>
<gene>
    <name evidence="2" type="ORF">G0U57_012218</name>
</gene>
<dbReference type="AlphaFoldDB" id="A0A8T1SBJ2"/>